<dbReference type="eggNOG" id="ENOG5030DPZ">
    <property type="taxonomic scope" value="Bacteria"/>
</dbReference>
<gene>
    <name evidence="2" type="ORF">A361_11880</name>
</gene>
<accession>A0A160MAH3</accession>
<evidence type="ECO:0000313" key="2">
    <source>
        <dbReference type="EMBL" id="AND39809.1"/>
    </source>
</evidence>
<evidence type="ECO:0000313" key="3">
    <source>
        <dbReference type="Proteomes" id="UP000077856"/>
    </source>
</evidence>
<reference evidence="2 3" key="1">
    <citation type="submission" date="2016-04" db="EMBL/GenBank/DDBJ databases">
        <title>Complete genome sequence of Bacillus oceanisediminis strain 2691.</title>
        <authorList>
            <person name="Jeong H."/>
            <person name="Kim H.J."/>
            <person name="Lee D.-W."/>
        </authorList>
    </citation>
    <scope>NUCLEOTIDE SEQUENCE [LARGE SCALE GENOMIC DNA]</scope>
    <source>
        <strain evidence="2 3">2691</strain>
    </source>
</reference>
<dbReference type="EMBL" id="CP015506">
    <property type="protein sequence ID" value="AND39809.1"/>
    <property type="molecule type" value="Genomic_DNA"/>
</dbReference>
<feature type="region of interest" description="Disordered" evidence="1">
    <location>
        <begin position="370"/>
        <end position="449"/>
    </location>
</feature>
<dbReference type="AlphaFoldDB" id="A0A160MAH3"/>
<dbReference type="KEGG" id="bon:A361_11880"/>
<proteinExistence type="predicted"/>
<organism evidence="2 3">
    <name type="scientific">Cytobacillus oceanisediminis 2691</name>
    <dbReference type="NCBI Taxonomy" id="1196031"/>
    <lineage>
        <taxon>Bacteria</taxon>
        <taxon>Bacillati</taxon>
        <taxon>Bacillota</taxon>
        <taxon>Bacilli</taxon>
        <taxon>Bacillales</taxon>
        <taxon>Bacillaceae</taxon>
        <taxon>Cytobacillus</taxon>
    </lineage>
</organism>
<name>A0A160MAH3_9BACI</name>
<dbReference type="STRING" id="1196031.A361_11880"/>
<protein>
    <submittedName>
        <fullName evidence="2">Uncharacterized protein</fullName>
    </submittedName>
</protein>
<dbReference type="Proteomes" id="UP000077856">
    <property type="component" value="Chromosome"/>
</dbReference>
<dbReference type="RefSeq" id="WP_019382946.1">
    <property type="nucleotide sequence ID" value="NZ_CP015506.1"/>
</dbReference>
<sequence length="475" mass="56583">MLKRAKMVLVRNGTWQLYSCEMKNLQGRLFSSKHDIQPNRKSLQNDQDNKISFNKITNQKTLSFSVHKEKSNNPQDALLQTEMIIGEIRHYLKHLRLEEGKWRKDKKKKELMIKEFVLQKKQMKKEISDYKHLAAIHEKRTQFYKNALQRKNGNGNKKVRHQLKHEARSLEPGASYPVTQKGADKKQSIKLIERKINELSELKKKDYLMIQKLGTDYQIIHENWAIKEIIMPIHHEMDMNNIKRGSWLELAWNWLNGDKQTQYLEKTAELQSTINELKATVSSYEEVLEKLSKQFDQYEKNEELYLQEMVDLKENLQAIAGSEDEYLYEIQQLKEEIQEYKQKNISLEKKISELDRLKEELDAKSQQLKEYENMNNQPSLPPQNMQKKEKLSKKMKQQNAIPQRSQRTEMRQFEQKQSSVRRSRTPNVNGMPRNMNNQPRQLNPSQQRAQNKLDLIQKFYPQARSQSSVFNPFKY</sequence>
<feature type="compositionally biased region" description="Polar residues" evidence="1">
    <location>
        <begin position="425"/>
        <end position="449"/>
    </location>
</feature>
<evidence type="ECO:0000256" key="1">
    <source>
        <dbReference type="SAM" id="MobiDB-lite"/>
    </source>
</evidence>